<organism evidence="1 2">
    <name type="scientific">Derxia gummosa DSM 723</name>
    <dbReference type="NCBI Taxonomy" id="1121388"/>
    <lineage>
        <taxon>Bacteria</taxon>
        <taxon>Pseudomonadati</taxon>
        <taxon>Pseudomonadota</taxon>
        <taxon>Betaproteobacteria</taxon>
        <taxon>Burkholderiales</taxon>
        <taxon>Alcaligenaceae</taxon>
        <taxon>Derxia</taxon>
    </lineage>
</organism>
<evidence type="ECO:0000313" key="1">
    <source>
        <dbReference type="Proteomes" id="UP000675920"/>
    </source>
</evidence>
<proteinExistence type="predicted"/>
<dbReference type="Proteomes" id="UP000675920">
    <property type="component" value="Unplaced"/>
</dbReference>
<gene>
    <name evidence="2" type="primary">rsmG</name>
</gene>
<reference evidence="2" key="2">
    <citation type="journal article" date="2007" name="Mol. Microbiol.">
        <title>Loss of a conserved 7-methylguanosine modification in 16S rRNA confers low-level streptomycin resistance in bacteria.</title>
        <authorList>
            <person name="Okamoto S."/>
            <person name="Tamaru A."/>
            <person name="Nakajima C."/>
            <person name="Nishimura K."/>
            <person name="Tanaka Y."/>
            <person name="Tokuyama S."/>
            <person name="Suzuki Y."/>
            <person name="Ochi K."/>
        </authorList>
    </citation>
    <scope>NUCLEOTIDE SEQUENCE</scope>
</reference>
<name>A0AC36KIR9_9BURK</name>
<accession>A0AC36KIR9</accession>
<dbReference type="EC" id="2.1.1.170" evidence="2"/>
<keyword evidence="1" id="KW-1185">Reference proteome</keyword>
<reference evidence="2" key="1">
    <citation type="journal article" date="2002" name="Proteins">
        <title>Crystal structure of the Escherichia coli glucose-inhibited division protein B (GidB) reveals a methyltransferase fold.</title>
        <authorList>
            <person name="Romanowski M.J."/>
            <person name="Bonanno J.B."/>
            <person name="Burley S.K."/>
        </authorList>
    </citation>
    <scope>NUCLEOTIDE SEQUENCE</scope>
</reference>
<reference evidence="2" key="3">
    <citation type="submission" date="2025-08" db="UniProtKB">
        <authorList>
            <consortium name="RefSeq"/>
        </authorList>
    </citation>
    <scope>IDENTIFICATION</scope>
</reference>
<evidence type="ECO:0000313" key="2">
    <source>
        <dbReference type="RefSeq" id="WP_051378842.1"/>
    </source>
</evidence>
<dbReference type="RefSeq" id="WP_051378842.1">
    <property type="nucleotide sequence ID" value="NZ_AXWS01000014.1"/>
</dbReference>
<protein>
    <submittedName>
        <fullName evidence="2">16S rRNA (Guanine(527)-N(7))-methyltransferase RsmG</fullName>
        <ecNumber evidence="2">2.1.1.170</ecNumber>
    </submittedName>
</protein>
<sequence>MPVRPVSRDFDSLRPGFAARLDAAAEALGLALSPEQSARLLDYLALLSRWNSAYNLTAVRDPAEQLVLHLFDCLAVVPPLAVRLAEGDTVADIGSGGGLPGVVLAICLPRVTVHTVDAVGKKAAFVTQVKGALGLGNLHAHHSRCETLVPGRDLAPARIVVSRAFASLLDFTSLTAGLLAADGVWAAMKGIDPRDELTELASAPVRHLSTERLQVPELDAERHLLWLARAGAGVGSGGPSGGGHAGGQGA</sequence>